<evidence type="ECO:0000313" key="5">
    <source>
        <dbReference type="Proteomes" id="UP000051307"/>
    </source>
</evidence>
<dbReference type="InterPro" id="IPR054530">
    <property type="entry name" value="TcaA_4th"/>
</dbReference>
<reference evidence="4 5" key="1">
    <citation type="journal article" date="2015" name="Genome Announc.">
        <title>Expanding the biotechnology potential of lactobacilli through comparative genomics of 213 strains and associated genera.</title>
        <authorList>
            <person name="Sun Z."/>
            <person name="Harris H.M."/>
            <person name="McCann A."/>
            <person name="Guo C."/>
            <person name="Argimon S."/>
            <person name="Zhang W."/>
            <person name="Yang X."/>
            <person name="Jeffery I.B."/>
            <person name="Cooney J.C."/>
            <person name="Kagawa T.F."/>
            <person name="Liu W."/>
            <person name="Song Y."/>
            <person name="Salvetti E."/>
            <person name="Wrobel A."/>
            <person name="Rasinkangas P."/>
            <person name="Parkhill J."/>
            <person name="Rea M.C."/>
            <person name="O'Sullivan O."/>
            <person name="Ritari J."/>
            <person name="Douillard F.P."/>
            <person name="Paul Ross R."/>
            <person name="Yang R."/>
            <person name="Briner A.E."/>
            <person name="Felis G.E."/>
            <person name="de Vos W.M."/>
            <person name="Barrangou R."/>
            <person name="Klaenhammer T.R."/>
            <person name="Caufield P.W."/>
            <person name="Cui Y."/>
            <person name="Zhang H."/>
            <person name="O'Toole P.W."/>
        </authorList>
    </citation>
    <scope>NUCLEOTIDE SEQUENCE [LARGE SCALE GENOMIC DNA]</scope>
    <source>
        <strain evidence="4 5">DSM 16761</strain>
    </source>
</reference>
<organism evidence="4 5">
    <name type="scientific">Lactobacillus kitasatonis DSM 16761 = JCM 1039</name>
    <dbReference type="NCBI Taxonomy" id="1423767"/>
    <lineage>
        <taxon>Bacteria</taxon>
        <taxon>Bacillati</taxon>
        <taxon>Bacillota</taxon>
        <taxon>Bacilli</taxon>
        <taxon>Lactobacillales</taxon>
        <taxon>Lactobacillaceae</taxon>
        <taxon>Lactobacillus</taxon>
    </lineage>
</organism>
<evidence type="ECO:0000313" key="4">
    <source>
        <dbReference type="EMBL" id="KRM03873.1"/>
    </source>
</evidence>
<keyword evidence="2" id="KW-0472">Membrane</keyword>
<dbReference type="PANTHER" id="PTHR40038">
    <property type="entry name" value="MEMBRANE-ASSOCIATED PROTEIN TCAA"/>
    <property type="match status" value="1"/>
</dbReference>
<dbReference type="eggNOG" id="COG4640">
    <property type="taxonomic scope" value="Bacteria"/>
</dbReference>
<dbReference type="AlphaFoldDB" id="A0A0R1VEI1"/>
<protein>
    <recommendedName>
        <fullName evidence="3">TcaA 4th domain-containing protein</fullName>
    </recommendedName>
</protein>
<keyword evidence="2" id="KW-0812">Transmembrane</keyword>
<gene>
    <name evidence="4" type="ORF">FC59_GL001048</name>
</gene>
<dbReference type="PANTHER" id="PTHR40038:SF1">
    <property type="entry name" value="MEMBRANE-ASSOCIATED PROTEIN TCAA"/>
    <property type="match status" value="1"/>
</dbReference>
<sequence length="424" mass="48661">MKKHKKLWATGIIIVLIGILVAVSNFYYTKDRQISRIVTNLRNPKTGMAKYVTASTPDMNVTDSSLKPLQSYFKEHKQAANRLAYNLRHNQDNGEIQLEESGRYFLLFPKYTLRVQVYRPQIRTNHAGSTLLINHKNFGRMEGGNQNYYQDLGLVFPGRYHISVKSTVNGRKLDADSIVNIWSNKTVDMNIKTATFQVRSVPNGIIYVNDRKAAKLNKYGNYTFKDYPIAKRMEIYIQSTADGKKIKSETVRDLSQSISSEFSDSEDDVTDYDNTSDSYQGNGEKDVYQDEEGDYIVNPIWPGLIQAGDAAKMLYDNFKEPDAEAFSDGKDNADYKKIDKQVKAWKKKKNLKKYSVKVKVLSVLPGVRNYSNVNYEVTFIRKFKDKSKKKEKLLYQNAIFHEVDGQQEIETLGKCKLIKTKTSN</sequence>
<name>A0A0R1VEI1_9LACO</name>
<dbReference type="RefSeq" id="WP_025015022.1">
    <property type="nucleotide sequence ID" value="NZ_AZFU01000025.1"/>
</dbReference>
<feature type="compositionally biased region" description="Polar residues" evidence="1">
    <location>
        <begin position="272"/>
        <end position="281"/>
    </location>
</feature>
<dbReference type="EMBL" id="AZFU01000025">
    <property type="protein sequence ID" value="KRM03873.1"/>
    <property type="molecule type" value="Genomic_DNA"/>
</dbReference>
<comment type="caution">
    <text evidence="4">The sequence shown here is derived from an EMBL/GenBank/DDBJ whole genome shotgun (WGS) entry which is preliminary data.</text>
</comment>
<proteinExistence type="predicted"/>
<dbReference type="Pfam" id="PF22820">
    <property type="entry name" value="TcaA_3rd_4th"/>
    <property type="match status" value="1"/>
</dbReference>
<evidence type="ECO:0000256" key="1">
    <source>
        <dbReference type="SAM" id="MobiDB-lite"/>
    </source>
</evidence>
<feature type="region of interest" description="Disordered" evidence="1">
    <location>
        <begin position="257"/>
        <end position="285"/>
    </location>
</feature>
<feature type="transmembrane region" description="Helical" evidence="2">
    <location>
        <begin position="7"/>
        <end position="28"/>
    </location>
</feature>
<keyword evidence="2" id="KW-1133">Transmembrane helix</keyword>
<evidence type="ECO:0000259" key="3">
    <source>
        <dbReference type="Pfam" id="PF22820"/>
    </source>
</evidence>
<dbReference type="Proteomes" id="UP000051307">
    <property type="component" value="Unassembled WGS sequence"/>
</dbReference>
<evidence type="ECO:0000256" key="2">
    <source>
        <dbReference type="SAM" id="Phobius"/>
    </source>
</evidence>
<feature type="domain" description="TcaA 4th" evidence="3">
    <location>
        <begin position="194"/>
        <end position="251"/>
    </location>
</feature>
<dbReference type="OrthoDB" id="2327418at2"/>
<accession>A0A0R1VEI1</accession>
<dbReference type="PATRIC" id="fig|1423767.3.peg.1085"/>